<evidence type="ECO:0000256" key="4">
    <source>
        <dbReference type="ARBA" id="ARBA00023315"/>
    </source>
</evidence>
<evidence type="ECO:0000256" key="1">
    <source>
        <dbReference type="ARBA" id="ARBA00022491"/>
    </source>
</evidence>
<dbReference type="SUPFAM" id="SSF55729">
    <property type="entry name" value="Acyl-CoA N-acyltransferases (Nat)"/>
    <property type="match status" value="1"/>
</dbReference>
<dbReference type="PANTHER" id="PTHR36449:SF1">
    <property type="entry name" value="ACETYLTRANSFERASE"/>
    <property type="match status" value="1"/>
</dbReference>
<dbReference type="OrthoDB" id="9799147at2"/>
<evidence type="ECO:0000313" key="7">
    <source>
        <dbReference type="EMBL" id="TBT94404.1"/>
    </source>
</evidence>
<protein>
    <submittedName>
        <fullName evidence="7">N-acetyltransferase</fullName>
    </submittedName>
</protein>
<keyword evidence="4" id="KW-0012">Acyltransferase</keyword>
<reference evidence="7 8" key="1">
    <citation type="submission" date="2019-01" db="EMBL/GenBank/DDBJ databases">
        <title>Lactibacter flavus gen. nov., sp. nov., a novel bacterium of the family Propionibacteriaceae isolated from raw milk and dairy products.</title>
        <authorList>
            <person name="Huptas C."/>
            <person name="Wenning M."/>
            <person name="Breitenwieser F."/>
            <person name="Doll E."/>
            <person name="Von Neubeck M."/>
            <person name="Busse H.-J."/>
            <person name="Scherer S."/>
        </authorList>
    </citation>
    <scope>NUCLEOTIDE SEQUENCE [LARGE SCALE GENOMIC DNA]</scope>
    <source>
        <strain evidence="7 8">DSM 22130</strain>
    </source>
</reference>
<accession>A0A4Q9KJC6</accession>
<gene>
    <name evidence="7" type="ORF">ET996_11165</name>
</gene>
<comment type="catalytic activity">
    <reaction evidence="5">
        <text>glycyl-tRNA(Gly) + acetyl-CoA = N-acetylglycyl-tRNA(Gly) + CoA + H(+)</text>
        <dbReference type="Rhea" id="RHEA:81867"/>
        <dbReference type="Rhea" id="RHEA-COMP:9683"/>
        <dbReference type="Rhea" id="RHEA-COMP:19766"/>
        <dbReference type="ChEBI" id="CHEBI:15378"/>
        <dbReference type="ChEBI" id="CHEBI:57287"/>
        <dbReference type="ChEBI" id="CHEBI:57288"/>
        <dbReference type="ChEBI" id="CHEBI:78522"/>
        <dbReference type="ChEBI" id="CHEBI:232036"/>
    </reaction>
</comment>
<dbReference type="InterPro" id="IPR016181">
    <property type="entry name" value="Acyl_CoA_acyltransferase"/>
</dbReference>
<dbReference type="EMBL" id="SDMR01000014">
    <property type="protein sequence ID" value="TBT94404.1"/>
    <property type="molecule type" value="Genomic_DNA"/>
</dbReference>
<feature type="domain" description="N-acetyltransferase" evidence="6">
    <location>
        <begin position="1"/>
        <end position="164"/>
    </location>
</feature>
<evidence type="ECO:0000256" key="3">
    <source>
        <dbReference type="ARBA" id="ARBA00022679"/>
    </source>
</evidence>
<evidence type="ECO:0000313" key="8">
    <source>
        <dbReference type="Proteomes" id="UP000291933"/>
    </source>
</evidence>
<keyword evidence="3 7" id="KW-0808">Transferase</keyword>
<dbReference type="Gene3D" id="3.40.630.30">
    <property type="match status" value="1"/>
</dbReference>
<dbReference type="PANTHER" id="PTHR36449">
    <property type="entry name" value="ACETYLTRANSFERASE-RELATED"/>
    <property type="match status" value="1"/>
</dbReference>
<keyword evidence="8" id="KW-1185">Reference proteome</keyword>
<dbReference type="Pfam" id="PF13508">
    <property type="entry name" value="Acetyltransf_7"/>
    <property type="match status" value="1"/>
</dbReference>
<dbReference type="PROSITE" id="PS51186">
    <property type="entry name" value="GNAT"/>
    <property type="match status" value="1"/>
</dbReference>
<dbReference type="GO" id="GO:0016747">
    <property type="term" value="F:acyltransferase activity, transferring groups other than amino-acyl groups"/>
    <property type="evidence" value="ECO:0007669"/>
    <property type="project" value="InterPro"/>
</dbReference>
<evidence type="ECO:0000256" key="2">
    <source>
        <dbReference type="ARBA" id="ARBA00022649"/>
    </source>
</evidence>
<dbReference type="AlphaFoldDB" id="A0A4Q9KJC6"/>
<dbReference type="CDD" id="cd04301">
    <property type="entry name" value="NAT_SF"/>
    <property type="match status" value="1"/>
</dbReference>
<dbReference type="Proteomes" id="UP000291933">
    <property type="component" value="Unassembled WGS sequence"/>
</dbReference>
<dbReference type="InterPro" id="IPR000182">
    <property type="entry name" value="GNAT_dom"/>
</dbReference>
<name>A0A4Q9KJC6_PROTD</name>
<sequence>MVTTDFTAPRKLEHSDVRKGFDSGAAELDEWLEKYSWQNQQANNATTYVITDGHRVVGYYAITMAAVAQAGAPAEMQKGRPSQIPCILLARLAVDRSAQGAGFGWELLRDALLRAVALSQSIGAAAVLVHCRDESAKEFYLRNGDFLQSPVEDLHLMVPVKALERYVD</sequence>
<evidence type="ECO:0000259" key="6">
    <source>
        <dbReference type="PROSITE" id="PS51186"/>
    </source>
</evidence>
<proteinExistence type="predicted"/>
<evidence type="ECO:0000256" key="5">
    <source>
        <dbReference type="ARBA" id="ARBA00049880"/>
    </source>
</evidence>
<comment type="caution">
    <text evidence="7">The sequence shown here is derived from an EMBL/GenBank/DDBJ whole genome shotgun (WGS) entry which is preliminary data.</text>
</comment>
<keyword evidence="2" id="KW-1277">Toxin-antitoxin system</keyword>
<keyword evidence="1" id="KW-0678">Repressor</keyword>
<organism evidence="7 8">
    <name type="scientific">Propioniciclava tarda</name>
    <dbReference type="NCBI Taxonomy" id="433330"/>
    <lineage>
        <taxon>Bacteria</taxon>
        <taxon>Bacillati</taxon>
        <taxon>Actinomycetota</taxon>
        <taxon>Actinomycetes</taxon>
        <taxon>Propionibacteriales</taxon>
        <taxon>Propionibacteriaceae</taxon>
        <taxon>Propioniciclava</taxon>
    </lineage>
</organism>